<evidence type="ECO:0000259" key="18">
    <source>
        <dbReference type="PROSITE" id="PS50887"/>
    </source>
</evidence>
<dbReference type="CDD" id="cd01949">
    <property type="entry name" value="GGDEF"/>
    <property type="match status" value="1"/>
</dbReference>
<dbReference type="SMART" id="SM00091">
    <property type="entry name" value="PAS"/>
    <property type="match status" value="1"/>
</dbReference>
<dbReference type="PROSITE" id="PS50885">
    <property type="entry name" value="HAMP"/>
    <property type="match status" value="1"/>
</dbReference>
<dbReference type="PANTHER" id="PTHR44757:SF2">
    <property type="entry name" value="BIOFILM ARCHITECTURE MAINTENANCE PROTEIN MBAA"/>
    <property type="match status" value="1"/>
</dbReference>
<evidence type="ECO:0000256" key="11">
    <source>
        <dbReference type="ARBA" id="ARBA00023136"/>
    </source>
</evidence>
<evidence type="ECO:0000313" key="20">
    <source>
        <dbReference type="Proteomes" id="UP000534783"/>
    </source>
</evidence>
<dbReference type="InterPro" id="IPR043128">
    <property type="entry name" value="Rev_trsase/Diguanyl_cyclase"/>
</dbReference>
<dbReference type="GO" id="GO:0016301">
    <property type="term" value="F:kinase activity"/>
    <property type="evidence" value="ECO:0007669"/>
    <property type="project" value="UniProtKB-KW"/>
</dbReference>
<dbReference type="SMART" id="SM00052">
    <property type="entry name" value="EAL"/>
    <property type="match status" value="1"/>
</dbReference>
<organism evidence="19 20">
    <name type="scientific">Candidatus Manganitrophus noduliformans</name>
    <dbReference type="NCBI Taxonomy" id="2606439"/>
    <lineage>
        <taxon>Bacteria</taxon>
        <taxon>Pseudomonadati</taxon>
        <taxon>Nitrospirota</taxon>
        <taxon>Nitrospiria</taxon>
        <taxon>Candidatus Troglogloeales</taxon>
        <taxon>Candidatus Manganitrophaceae</taxon>
        <taxon>Candidatus Manganitrophus</taxon>
    </lineage>
</organism>
<feature type="domain" description="HAMP" evidence="17">
    <location>
        <begin position="312"/>
        <end position="364"/>
    </location>
</feature>
<evidence type="ECO:0000256" key="12">
    <source>
        <dbReference type="ARBA" id="ARBA00051114"/>
    </source>
</evidence>
<keyword evidence="5 13" id="KW-0812">Transmembrane</keyword>
<dbReference type="InterPro" id="IPR052155">
    <property type="entry name" value="Biofilm_reg_signaling"/>
</dbReference>
<dbReference type="InterPro" id="IPR001633">
    <property type="entry name" value="EAL_dom"/>
</dbReference>
<accession>A0A7X6DSJ5</accession>
<dbReference type="FunFam" id="3.30.70.270:FF:000001">
    <property type="entry name" value="Diguanylate cyclase domain protein"/>
    <property type="match status" value="1"/>
</dbReference>
<comment type="subcellular location">
    <subcellularLocation>
        <location evidence="1">Cell membrane</location>
        <topology evidence="1">Multi-pass membrane protein</topology>
    </subcellularLocation>
</comment>
<evidence type="ECO:0000256" key="6">
    <source>
        <dbReference type="ARBA" id="ARBA00022741"/>
    </source>
</evidence>
<dbReference type="GO" id="GO:0000160">
    <property type="term" value="P:phosphorelay signal transduction system"/>
    <property type="evidence" value="ECO:0007669"/>
    <property type="project" value="UniProtKB-KW"/>
</dbReference>
<evidence type="ECO:0000256" key="3">
    <source>
        <dbReference type="ARBA" id="ARBA00022553"/>
    </source>
</evidence>
<evidence type="ECO:0000256" key="13">
    <source>
        <dbReference type="SAM" id="Phobius"/>
    </source>
</evidence>
<evidence type="ECO:0000256" key="7">
    <source>
        <dbReference type="ARBA" id="ARBA00022777"/>
    </source>
</evidence>
<dbReference type="PROSITE" id="PS50113">
    <property type="entry name" value="PAC"/>
    <property type="match status" value="1"/>
</dbReference>
<dbReference type="InterPro" id="IPR000014">
    <property type="entry name" value="PAS"/>
</dbReference>
<dbReference type="Pfam" id="PF00672">
    <property type="entry name" value="HAMP"/>
    <property type="match status" value="1"/>
</dbReference>
<evidence type="ECO:0000256" key="4">
    <source>
        <dbReference type="ARBA" id="ARBA00022679"/>
    </source>
</evidence>
<dbReference type="Gene3D" id="6.10.340.10">
    <property type="match status" value="1"/>
</dbReference>
<dbReference type="FunFam" id="3.20.20.450:FF:000001">
    <property type="entry name" value="Cyclic di-GMP phosphodiesterase yahA"/>
    <property type="match status" value="1"/>
</dbReference>
<keyword evidence="4" id="KW-0808">Transferase</keyword>
<dbReference type="InterPro" id="IPR035965">
    <property type="entry name" value="PAS-like_dom_sf"/>
</dbReference>
<keyword evidence="20" id="KW-1185">Reference proteome</keyword>
<dbReference type="SMART" id="SM00267">
    <property type="entry name" value="GGDEF"/>
    <property type="match status" value="1"/>
</dbReference>
<proteinExistence type="predicted"/>
<dbReference type="SUPFAM" id="SSF141868">
    <property type="entry name" value="EAL domain-like"/>
    <property type="match status" value="1"/>
</dbReference>
<evidence type="ECO:0000256" key="10">
    <source>
        <dbReference type="ARBA" id="ARBA00023012"/>
    </source>
</evidence>
<dbReference type="Pfam" id="PF00563">
    <property type="entry name" value="EAL"/>
    <property type="match status" value="1"/>
</dbReference>
<evidence type="ECO:0000256" key="1">
    <source>
        <dbReference type="ARBA" id="ARBA00004651"/>
    </source>
</evidence>
<dbReference type="Gene3D" id="3.20.20.450">
    <property type="entry name" value="EAL domain"/>
    <property type="match status" value="1"/>
</dbReference>
<keyword evidence="8" id="KW-0067">ATP-binding</keyword>
<dbReference type="NCBIfam" id="TIGR00229">
    <property type="entry name" value="sensory_box"/>
    <property type="match status" value="1"/>
</dbReference>
<dbReference type="AlphaFoldDB" id="A0A7X6DSJ5"/>
<comment type="caution">
    <text evidence="19">The sequence shown here is derived from an EMBL/GenBank/DDBJ whole genome shotgun (WGS) entry which is preliminary data.</text>
</comment>
<evidence type="ECO:0000256" key="8">
    <source>
        <dbReference type="ARBA" id="ARBA00022840"/>
    </source>
</evidence>
<dbReference type="Pfam" id="PF00990">
    <property type="entry name" value="GGDEF"/>
    <property type="match status" value="1"/>
</dbReference>
<keyword evidence="6" id="KW-0547">Nucleotide-binding</keyword>
<dbReference type="InterPro" id="IPR001610">
    <property type="entry name" value="PAC"/>
</dbReference>
<dbReference type="CDD" id="cd00130">
    <property type="entry name" value="PAS"/>
    <property type="match status" value="1"/>
</dbReference>
<dbReference type="Pfam" id="PF13426">
    <property type="entry name" value="PAS_9"/>
    <property type="match status" value="1"/>
</dbReference>
<keyword evidence="3" id="KW-0597">Phosphoprotein</keyword>
<name>A0A7X6DSJ5_9BACT</name>
<dbReference type="Pfam" id="PF02743">
    <property type="entry name" value="dCache_1"/>
    <property type="match status" value="1"/>
</dbReference>
<reference evidence="19 20" key="1">
    <citation type="journal article" date="2020" name="Nature">
        <title>Bacterial chemolithoautotrophy via manganese oxidation.</title>
        <authorList>
            <person name="Yu H."/>
            <person name="Leadbetter J.R."/>
        </authorList>
    </citation>
    <scope>NUCLEOTIDE SEQUENCE [LARGE SCALE GENOMIC DNA]</scope>
    <source>
        <strain evidence="19 20">Mn-1</strain>
    </source>
</reference>
<dbReference type="GO" id="GO:0071732">
    <property type="term" value="P:cellular response to nitric oxide"/>
    <property type="evidence" value="ECO:0007669"/>
    <property type="project" value="UniProtKB-ARBA"/>
</dbReference>
<evidence type="ECO:0000256" key="5">
    <source>
        <dbReference type="ARBA" id="ARBA00022692"/>
    </source>
</evidence>
<evidence type="ECO:0000259" key="14">
    <source>
        <dbReference type="PROSITE" id="PS50112"/>
    </source>
</evidence>
<dbReference type="PROSITE" id="PS50883">
    <property type="entry name" value="EAL"/>
    <property type="match status" value="1"/>
</dbReference>
<dbReference type="RefSeq" id="WP_168062430.1">
    <property type="nucleotide sequence ID" value="NZ_VTOW01000003.1"/>
</dbReference>
<feature type="domain" description="EAL" evidence="16">
    <location>
        <begin position="666"/>
        <end position="920"/>
    </location>
</feature>
<dbReference type="NCBIfam" id="TIGR00254">
    <property type="entry name" value="GGDEF"/>
    <property type="match status" value="1"/>
</dbReference>
<dbReference type="CDD" id="cd06225">
    <property type="entry name" value="HAMP"/>
    <property type="match status" value="1"/>
</dbReference>
<protein>
    <submittedName>
        <fullName evidence="19">EAL domain-containing protein</fullName>
    </submittedName>
</protein>
<dbReference type="GO" id="GO:0005886">
    <property type="term" value="C:plasma membrane"/>
    <property type="evidence" value="ECO:0007669"/>
    <property type="project" value="UniProtKB-SubCell"/>
</dbReference>
<dbReference type="SMART" id="SM00304">
    <property type="entry name" value="HAMP"/>
    <property type="match status" value="1"/>
</dbReference>
<dbReference type="SUPFAM" id="SSF103190">
    <property type="entry name" value="Sensory domain-like"/>
    <property type="match status" value="1"/>
</dbReference>
<dbReference type="SUPFAM" id="SSF55073">
    <property type="entry name" value="Nucleotide cyclase"/>
    <property type="match status" value="1"/>
</dbReference>
<comment type="catalytic activity">
    <reaction evidence="12">
        <text>3',3'-c-di-GMP + H2O = 5'-phosphoguanylyl(3'-&gt;5')guanosine + H(+)</text>
        <dbReference type="Rhea" id="RHEA:24902"/>
        <dbReference type="ChEBI" id="CHEBI:15377"/>
        <dbReference type="ChEBI" id="CHEBI:15378"/>
        <dbReference type="ChEBI" id="CHEBI:58754"/>
        <dbReference type="ChEBI" id="CHEBI:58805"/>
        <dbReference type="EC" id="3.1.4.52"/>
    </reaction>
    <physiologicalReaction direction="left-to-right" evidence="12">
        <dbReference type="Rhea" id="RHEA:24903"/>
    </physiologicalReaction>
</comment>
<dbReference type="GO" id="GO:0071111">
    <property type="term" value="F:cyclic-guanylate-specific phosphodiesterase activity"/>
    <property type="evidence" value="ECO:0007669"/>
    <property type="project" value="UniProtKB-EC"/>
</dbReference>
<dbReference type="SMART" id="SM00086">
    <property type="entry name" value="PAC"/>
    <property type="match status" value="1"/>
</dbReference>
<dbReference type="InterPro" id="IPR029787">
    <property type="entry name" value="Nucleotide_cyclase"/>
</dbReference>
<feature type="transmembrane region" description="Helical" evidence="13">
    <location>
        <begin position="290"/>
        <end position="310"/>
    </location>
</feature>
<evidence type="ECO:0000256" key="9">
    <source>
        <dbReference type="ARBA" id="ARBA00022989"/>
    </source>
</evidence>
<dbReference type="CDD" id="cd18773">
    <property type="entry name" value="PDC1_HK_sensor"/>
    <property type="match status" value="1"/>
</dbReference>
<dbReference type="InterPro" id="IPR000160">
    <property type="entry name" value="GGDEF_dom"/>
</dbReference>
<dbReference type="PROSITE" id="PS50887">
    <property type="entry name" value="GGDEF"/>
    <property type="match status" value="1"/>
</dbReference>
<evidence type="ECO:0000259" key="15">
    <source>
        <dbReference type="PROSITE" id="PS50113"/>
    </source>
</evidence>
<dbReference type="PROSITE" id="PS50112">
    <property type="entry name" value="PAS"/>
    <property type="match status" value="1"/>
</dbReference>
<evidence type="ECO:0000256" key="2">
    <source>
        <dbReference type="ARBA" id="ARBA00022475"/>
    </source>
</evidence>
<keyword evidence="7" id="KW-0418">Kinase</keyword>
<feature type="domain" description="GGDEF" evidence="18">
    <location>
        <begin position="524"/>
        <end position="657"/>
    </location>
</feature>
<dbReference type="InterPro" id="IPR035919">
    <property type="entry name" value="EAL_sf"/>
</dbReference>
<evidence type="ECO:0000313" key="19">
    <source>
        <dbReference type="EMBL" id="NKE72613.1"/>
    </source>
</evidence>
<dbReference type="InterPro" id="IPR000700">
    <property type="entry name" value="PAS-assoc_C"/>
</dbReference>
<dbReference type="EMBL" id="VTOW01000003">
    <property type="protein sequence ID" value="NKE72613.1"/>
    <property type="molecule type" value="Genomic_DNA"/>
</dbReference>
<dbReference type="InterPro" id="IPR003660">
    <property type="entry name" value="HAMP_dom"/>
</dbReference>
<evidence type="ECO:0000259" key="17">
    <source>
        <dbReference type="PROSITE" id="PS50885"/>
    </source>
</evidence>
<dbReference type="InterPro" id="IPR029151">
    <property type="entry name" value="Sensor-like_sf"/>
</dbReference>
<feature type="domain" description="PAS" evidence="14">
    <location>
        <begin position="368"/>
        <end position="437"/>
    </location>
</feature>
<dbReference type="Gene3D" id="3.30.450.20">
    <property type="entry name" value="PAS domain"/>
    <property type="match status" value="2"/>
</dbReference>
<keyword evidence="11 13" id="KW-0472">Membrane</keyword>
<dbReference type="CDD" id="cd18774">
    <property type="entry name" value="PDC2_HK_sensor"/>
    <property type="match status" value="1"/>
</dbReference>
<dbReference type="PANTHER" id="PTHR44757">
    <property type="entry name" value="DIGUANYLATE CYCLASE DGCP"/>
    <property type="match status" value="1"/>
</dbReference>
<sequence>MKIRTKTTLIFLTFSLIPLVLIGAFAYKTGQTAIMQSLGGSFQQIANQTIDKVDRSLYDVHRNVKTWAELELMEEVITGDLDGRISSFLIRLSEEYGSFSSIHVLNTDGTIIASSRPDRIGSEFNQENLFMKAIRGEGAIQDVREEDTEKGWGVTFAFPIRSKSEKEKVIGVLTGRWKADELAKMTQVVQGETGSPRLLLIRGDGLVISAPEAEQEILFKRNLVEFKLQSAASAIRKGRGYLIENDEEGRASLIGYDYSKGYRDFQGLGWSVLVVRDLKAAFEPIQRLKWAIVTVVFGVAILVLIVSVFVTRTLTDPILEISQIASRVAQGDFEGKAKPLSKDEIGSFTLTFNQMIEDLKKQRDQLVDKNYVDSIIGNMINSLIVINTEGLIERVNKATLDLLGFTEEELINRKVSRIFPDDLLTMAMALKSPTEKGFLNNIETTYFEKSGQSIPVFFSGSAMKNHQGKIEGIICVAQDITERKKSVERLNYLASHDALTNLPNRTLFYDRLGQAISRVAWRNRLVAVLFLDLDRFKVINDTLGHAVGDLLLQEVSKRLGLLLRSGDTVARLGGDEFVIILDDVAKAEDVAKVCQKILESLSKPFLLKEHELFITVSIGISLFPNDGRDAETLLKNADTAMYKAKEQGRNNYQHFSPNMNVKALERLALETNLRHALERNEFLLHFQPFVSLATGEIVGMEALIRWRHPDLGMVSPAQFIPLAEETGLIVPISEWVLKTACRQNKTWQELGLRPIRMAVNLSARQFYEKDFRKGVVATLRETGLEPHYLELELTEGTIMKSTDVTITALDEFHQLGIAISIDDFGTGYSSLNYLKRFPVNKLKIDQSFVRDVVKDPDDAAITNAIVVLGHTLQLKTIAEGVETQEQLDFLRSIGCDEVQGYLFSKPLPAEEATKVLAEGKRL</sequence>
<dbReference type="Proteomes" id="UP000534783">
    <property type="component" value="Unassembled WGS sequence"/>
</dbReference>
<keyword evidence="10" id="KW-0902">Two-component regulatory system</keyword>
<dbReference type="Gene3D" id="3.30.70.270">
    <property type="match status" value="1"/>
</dbReference>
<dbReference type="SUPFAM" id="SSF55785">
    <property type="entry name" value="PYP-like sensor domain (PAS domain)"/>
    <property type="match status" value="1"/>
</dbReference>
<feature type="domain" description="PAC" evidence="15">
    <location>
        <begin position="440"/>
        <end position="492"/>
    </location>
</feature>
<evidence type="ECO:0000259" key="16">
    <source>
        <dbReference type="PROSITE" id="PS50883"/>
    </source>
</evidence>
<keyword evidence="2" id="KW-1003">Cell membrane</keyword>
<dbReference type="CDD" id="cd01948">
    <property type="entry name" value="EAL"/>
    <property type="match status" value="1"/>
</dbReference>
<dbReference type="InterPro" id="IPR033479">
    <property type="entry name" value="dCache_1"/>
</dbReference>
<dbReference type="GO" id="GO:0005524">
    <property type="term" value="F:ATP binding"/>
    <property type="evidence" value="ECO:0007669"/>
    <property type="project" value="UniProtKB-KW"/>
</dbReference>
<keyword evidence="9 13" id="KW-1133">Transmembrane helix</keyword>
<dbReference type="SUPFAM" id="SSF158472">
    <property type="entry name" value="HAMP domain-like"/>
    <property type="match status" value="1"/>
</dbReference>
<gene>
    <name evidence="19" type="ORF">MNODULE_17820</name>
</gene>